<sequence length="115" mass="12959">MVCGAAPVTMTKRQLIQKLTDIEWEDFEVKLAKGGVPKSGWESVSSDRRATKEEIDTMSRNQSLGTKTSKTIDDFGVDTFSPIKSRVRIFNDKVQNKSMQHLEARHKEKAQGVAF</sequence>
<dbReference type="EMBL" id="JAFHKK010000009">
    <property type="protein sequence ID" value="MBN2964217.1"/>
    <property type="molecule type" value="Genomic_DNA"/>
</dbReference>
<comment type="caution">
    <text evidence="2">The sequence shown here is derived from an EMBL/GenBank/DDBJ whole genome shotgun (WGS) entry which is preliminary data.</text>
</comment>
<evidence type="ECO:0000313" key="3">
    <source>
        <dbReference type="Proteomes" id="UP000703590"/>
    </source>
</evidence>
<reference evidence="2 3" key="3">
    <citation type="submission" date="2021-02" db="EMBL/GenBank/DDBJ databases">
        <authorList>
            <person name="Merkel A.Y."/>
        </authorList>
    </citation>
    <scope>NUCLEOTIDE SEQUENCE [LARGE SCALE GENOMIC DNA]</scope>
    <source>
        <strain evidence="2 3">T05b</strain>
    </source>
</reference>
<keyword evidence="3" id="KW-1185">Reference proteome</keyword>
<feature type="compositionally biased region" description="Basic and acidic residues" evidence="1">
    <location>
        <begin position="45"/>
        <end position="57"/>
    </location>
</feature>
<feature type="compositionally biased region" description="Polar residues" evidence="1">
    <location>
        <begin position="58"/>
        <end position="68"/>
    </location>
</feature>
<protein>
    <submittedName>
        <fullName evidence="2">Uncharacterized protein</fullName>
    </submittedName>
</protein>
<evidence type="ECO:0000313" key="2">
    <source>
        <dbReference type="EMBL" id="MBN2964217.1"/>
    </source>
</evidence>
<gene>
    <name evidence="2" type="ORF">JWV37_05455</name>
</gene>
<organism evidence="2 3">
    <name type="scientific">Sulfurospirillum tamanense</name>
    <dbReference type="NCBI Taxonomy" id="2813362"/>
    <lineage>
        <taxon>Bacteria</taxon>
        <taxon>Pseudomonadati</taxon>
        <taxon>Campylobacterota</taxon>
        <taxon>Epsilonproteobacteria</taxon>
        <taxon>Campylobacterales</taxon>
        <taxon>Sulfurospirillaceae</taxon>
        <taxon>Sulfurospirillum</taxon>
    </lineage>
</organism>
<dbReference type="RefSeq" id="WP_205458768.1">
    <property type="nucleotide sequence ID" value="NZ_JAFHKK010000009.1"/>
</dbReference>
<name>A0ABS2WRK5_9BACT</name>
<feature type="region of interest" description="Disordered" evidence="1">
    <location>
        <begin position="36"/>
        <end position="68"/>
    </location>
</feature>
<proteinExistence type="predicted"/>
<reference evidence="3" key="2">
    <citation type="submission" date="2021-02" db="EMBL/GenBank/DDBJ databases">
        <title>Sulfurospirillum tamanensis sp. nov.</title>
        <authorList>
            <person name="Merkel A.Y."/>
        </authorList>
    </citation>
    <scope>NUCLEOTIDE SEQUENCE [LARGE SCALE GENOMIC DNA]</scope>
    <source>
        <strain evidence="3">T05b</strain>
    </source>
</reference>
<evidence type="ECO:0000256" key="1">
    <source>
        <dbReference type="SAM" id="MobiDB-lite"/>
    </source>
</evidence>
<accession>A0ABS2WRK5</accession>
<reference evidence="2 3" key="1">
    <citation type="submission" date="2021-02" db="EMBL/GenBank/DDBJ databases">
        <title>Sulfurospirillum tamanensis sp. nov.</title>
        <authorList>
            <person name="Frolova A."/>
            <person name="Merkel A."/>
            <person name="Slobodkin A."/>
        </authorList>
    </citation>
    <scope>NUCLEOTIDE SEQUENCE [LARGE SCALE GENOMIC DNA]</scope>
    <source>
        <strain evidence="2 3">T05b</strain>
    </source>
</reference>
<dbReference type="Proteomes" id="UP000703590">
    <property type="component" value="Unassembled WGS sequence"/>
</dbReference>